<proteinExistence type="predicted"/>
<evidence type="ECO:0000313" key="2">
    <source>
        <dbReference type="EMBL" id="MBX69506.1"/>
    </source>
</evidence>
<keyword evidence="1" id="KW-0472">Membrane</keyword>
<dbReference type="EMBL" id="GGEC01089022">
    <property type="protein sequence ID" value="MBX69506.1"/>
    <property type="molecule type" value="Transcribed_RNA"/>
</dbReference>
<accession>A0A2P2QR38</accession>
<protein>
    <submittedName>
        <fullName evidence="2">Uncharacterized protein</fullName>
    </submittedName>
</protein>
<name>A0A2P2QR38_RHIMU</name>
<keyword evidence="1" id="KW-0812">Transmembrane</keyword>
<dbReference type="AlphaFoldDB" id="A0A2P2QR38"/>
<sequence>MGRACLWGSPVFILGQFPFSRLTQIFSSSSLVSQLIMNNRRLISSCGCIERAAGCSRNGIRRRIFSLVLISISISMFAQQLSKQTHLSSFPAMQTA</sequence>
<reference evidence="2" key="1">
    <citation type="submission" date="2018-02" db="EMBL/GenBank/DDBJ databases">
        <title>Rhizophora mucronata_Transcriptome.</title>
        <authorList>
            <person name="Meera S.P."/>
            <person name="Sreeshan A."/>
            <person name="Augustine A."/>
        </authorList>
    </citation>
    <scope>NUCLEOTIDE SEQUENCE</scope>
    <source>
        <tissue evidence="2">Leaf</tissue>
    </source>
</reference>
<evidence type="ECO:0000256" key="1">
    <source>
        <dbReference type="SAM" id="Phobius"/>
    </source>
</evidence>
<keyword evidence="1" id="KW-1133">Transmembrane helix</keyword>
<organism evidence="2">
    <name type="scientific">Rhizophora mucronata</name>
    <name type="common">Asiatic mangrove</name>
    <dbReference type="NCBI Taxonomy" id="61149"/>
    <lineage>
        <taxon>Eukaryota</taxon>
        <taxon>Viridiplantae</taxon>
        <taxon>Streptophyta</taxon>
        <taxon>Embryophyta</taxon>
        <taxon>Tracheophyta</taxon>
        <taxon>Spermatophyta</taxon>
        <taxon>Magnoliopsida</taxon>
        <taxon>eudicotyledons</taxon>
        <taxon>Gunneridae</taxon>
        <taxon>Pentapetalae</taxon>
        <taxon>rosids</taxon>
        <taxon>fabids</taxon>
        <taxon>Malpighiales</taxon>
        <taxon>Rhizophoraceae</taxon>
        <taxon>Rhizophora</taxon>
    </lineage>
</organism>
<feature type="transmembrane region" description="Helical" evidence="1">
    <location>
        <begin position="64"/>
        <end position="81"/>
    </location>
</feature>